<gene>
    <name evidence="1" type="ORF">HMPREF0078_1631</name>
</gene>
<accession>C7HWI0</accession>
<keyword evidence="2" id="KW-1185">Reference proteome</keyword>
<proteinExistence type="predicted"/>
<dbReference type="AlphaFoldDB" id="C7HWI0"/>
<evidence type="ECO:0000313" key="2">
    <source>
        <dbReference type="Proteomes" id="UP000003821"/>
    </source>
</evidence>
<dbReference type="Proteomes" id="UP000003821">
    <property type="component" value="Unassembled WGS sequence"/>
</dbReference>
<reference evidence="1 2" key="1">
    <citation type="submission" date="2009-08" db="EMBL/GenBank/DDBJ databases">
        <authorList>
            <person name="Muzny D."/>
            <person name="Qin X."/>
            <person name="Deng J."/>
            <person name="Jiang H."/>
            <person name="Liu Y."/>
            <person name="Qu J."/>
            <person name="Song X.-Z."/>
            <person name="Zhang L."/>
            <person name="Thornton R."/>
            <person name="Coyle M."/>
            <person name="Francisco L."/>
            <person name="Jackson L."/>
            <person name="Javaid M."/>
            <person name="Korchina V."/>
            <person name="Kovar C."/>
            <person name="Mata R."/>
            <person name="Mathew T."/>
            <person name="Ngo R."/>
            <person name="Nguyen L."/>
            <person name="Nguyen N."/>
            <person name="Okwuonu G."/>
            <person name="Ongeri F."/>
            <person name="Pham C."/>
            <person name="Simmons D."/>
            <person name="Wilczek-Boney K."/>
            <person name="Hale W."/>
            <person name="Jakkamsetti A."/>
            <person name="Pham P."/>
            <person name="Ruth R."/>
            <person name="San Lucas F."/>
            <person name="Warren J."/>
            <person name="Zhang J."/>
            <person name="Zhao Z."/>
            <person name="Zhou C."/>
            <person name="Zhu D."/>
            <person name="Lee S."/>
            <person name="Bess C."/>
            <person name="Blankenburg K."/>
            <person name="Forbes L."/>
            <person name="Fu Q."/>
            <person name="Gubbala S."/>
            <person name="Hirani K."/>
            <person name="Jayaseelan J.C."/>
            <person name="Lara F."/>
            <person name="Munidasa M."/>
            <person name="Palculict T."/>
            <person name="Patil S."/>
            <person name="Pu L.-L."/>
            <person name="Saada N."/>
            <person name="Tang L."/>
            <person name="Weissenberger G."/>
            <person name="Zhu Y."/>
            <person name="Hemphill L."/>
            <person name="Shang Y."/>
            <person name="Youmans B."/>
            <person name="Ayvaz T."/>
            <person name="Ross M."/>
            <person name="Santibanez J."/>
            <person name="Aqrawi P."/>
            <person name="Gross S."/>
            <person name="Joshi V."/>
            <person name="Fowler G."/>
            <person name="Nazareth L."/>
            <person name="Reid J."/>
            <person name="Worley K."/>
            <person name="Petrosino J."/>
            <person name="Highlander S."/>
            <person name="Gibbs R."/>
            <person name="Gibbs R."/>
        </authorList>
    </citation>
    <scope>NUCLEOTIDE SEQUENCE [LARGE SCALE GENOMIC DNA]</scope>
    <source>
        <strain evidence="1 2">ATCC 51170</strain>
    </source>
</reference>
<dbReference type="GeneID" id="79022880"/>
<name>C7HWI0_9FIRM</name>
<protein>
    <submittedName>
        <fullName evidence="1">Uncharacterized protein</fullName>
    </submittedName>
</protein>
<evidence type="ECO:0000313" key="1">
    <source>
        <dbReference type="EMBL" id="EEU11937.1"/>
    </source>
</evidence>
<dbReference type="RefSeq" id="WP_004839693.1">
    <property type="nucleotide sequence ID" value="NZ_GG700527.1"/>
</dbReference>
<dbReference type="HOGENOM" id="CLU_3228874_0_0_9"/>
<organism evidence="1 2">
    <name type="scientific">Anaerococcus vaginalis ATCC 51170</name>
    <dbReference type="NCBI Taxonomy" id="655811"/>
    <lineage>
        <taxon>Bacteria</taxon>
        <taxon>Bacillati</taxon>
        <taxon>Bacillota</taxon>
        <taxon>Tissierellia</taxon>
        <taxon>Tissierellales</taxon>
        <taxon>Peptoniphilaceae</taxon>
        <taxon>Anaerococcus</taxon>
    </lineage>
</organism>
<comment type="caution">
    <text evidence="1">The sequence shown here is derived from an EMBL/GenBank/DDBJ whole genome shotgun (WGS) entry which is preliminary data.</text>
</comment>
<dbReference type="EMBL" id="ACXU01000023">
    <property type="protein sequence ID" value="EEU11937.1"/>
    <property type="molecule type" value="Genomic_DNA"/>
</dbReference>
<sequence length="43" mass="4945">MQGKFIVENHLDETCYILILTNPTIISKTGESELNSDYQIEKD</sequence>